<dbReference type="OrthoDB" id="659365at2"/>
<feature type="domain" description="Nucleotide modification associated" evidence="1">
    <location>
        <begin position="25"/>
        <end position="85"/>
    </location>
</feature>
<keyword evidence="3" id="KW-1185">Reference proteome</keyword>
<protein>
    <recommendedName>
        <fullName evidence="1">Nucleotide modification associated domain-containing protein</fullName>
    </recommendedName>
</protein>
<evidence type="ECO:0000313" key="2">
    <source>
        <dbReference type="EMBL" id="KGN82933.1"/>
    </source>
</evidence>
<dbReference type="EMBL" id="JQJD01000005">
    <property type="protein sequence ID" value="KGN82933.1"/>
    <property type="molecule type" value="Genomic_DNA"/>
</dbReference>
<proteinExistence type="predicted"/>
<dbReference type="RefSeq" id="WP_036847433.1">
    <property type="nucleotide sequence ID" value="NZ_CALTZT010000001.1"/>
</dbReference>
<sequence>MAHTPDTSRQYDEVVQECRSLFVAKLQDYGASWRIMRPTSMTDQIFIKVNRIRTIQDKGISLVGDGIRGEFVAIINYGIMGLIQLDKGHTELPEEQVDEVIEWYDHYASVAKSLMQSKNHDYDEAWRSMRIASLTDMILTKVFRTKQIEDHKGQTNVSEGIDANYLDMINYAVFALIRLNEEKEGKA</sequence>
<feature type="domain" description="Nucleotide modification associated" evidence="1">
    <location>
        <begin position="118"/>
        <end position="179"/>
    </location>
</feature>
<dbReference type="Pfam" id="PF07659">
    <property type="entry name" value="DUF1599"/>
    <property type="match status" value="2"/>
</dbReference>
<dbReference type="STRING" id="36874.HQ34_07175"/>
<gene>
    <name evidence="2" type="ORF">HQ35_01630</name>
</gene>
<organism evidence="2 3">
    <name type="scientific">Porphyromonas cangingivalis</name>
    <dbReference type="NCBI Taxonomy" id="36874"/>
    <lineage>
        <taxon>Bacteria</taxon>
        <taxon>Pseudomonadati</taxon>
        <taxon>Bacteroidota</taxon>
        <taxon>Bacteroidia</taxon>
        <taxon>Bacteroidales</taxon>
        <taxon>Porphyromonadaceae</taxon>
        <taxon>Porphyromonas</taxon>
    </lineage>
</organism>
<accession>A0A099WQX7</accession>
<comment type="caution">
    <text evidence="2">The sequence shown here is derived from an EMBL/GenBank/DDBJ whole genome shotgun (WGS) entry which is preliminary data.</text>
</comment>
<dbReference type="AlphaFoldDB" id="A0A099WQX7"/>
<evidence type="ECO:0000259" key="1">
    <source>
        <dbReference type="Pfam" id="PF07659"/>
    </source>
</evidence>
<dbReference type="eggNOG" id="ENOG502Z7RJ">
    <property type="taxonomic scope" value="Bacteria"/>
</dbReference>
<dbReference type="Proteomes" id="UP000030125">
    <property type="component" value="Unassembled WGS sequence"/>
</dbReference>
<name>A0A099WQX7_PORCN</name>
<dbReference type="InterPro" id="IPR011630">
    <property type="entry name" value="DUF1599"/>
</dbReference>
<reference evidence="2 3" key="1">
    <citation type="submission" date="2014-08" db="EMBL/GenBank/DDBJ databases">
        <title>Porphyromonas cangingivalis strain:COT-109_OH1386 Genome sequencing.</title>
        <authorList>
            <person name="Wallis C."/>
            <person name="Deusch O."/>
            <person name="O'Flynn C."/>
            <person name="Davis I."/>
            <person name="Jospin G."/>
            <person name="Darling A.E."/>
            <person name="Coil D.A."/>
            <person name="Alexiev A."/>
            <person name="Horsfall A."/>
            <person name="Kirkwood N."/>
            <person name="Harris S."/>
            <person name="Eisen J.A."/>
        </authorList>
    </citation>
    <scope>NUCLEOTIDE SEQUENCE [LARGE SCALE GENOMIC DNA]</scope>
    <source>
        <strain evidence="3">COT-109 OH1386</strain>
    </source>
</reference>
<evidence type="ECO:0000313" key="3">
    <source>
        <dbReference type="Proteomes" id="UP000030125"/>
    </source>
</evidence>